<gene>
    <name evidence="6" type="ORF">KVT40_005932</name>
</gene>
<evidence type="ECO:0000313" key="7">
    <source>
        <dbReference type="Proteomes" id="UP000809789"/>
    </source>
</evidence>
<accession>A0A8K0PFX2</accession>
<dbReference type="GO" id="GO:0005634">
    <property type="term" value="C:nucleus"/>
    <property type="evidence" value="ECO:0007669"/>
    <property type="project" value="UniProtKB-SubCell"/>
</dbReference>
<dbReference type="OrthoDB" id="2019504at2759"/>
<dbReference type="GO" id="GO:0006364">
    <property type="term" value="P:rRNA processing"/>
    <property type="evidence" value="ECO:0007669"/>
    <property type="project" value="UniProtKB-KW"/>
</dbReference>
<dbReference type="EMBL" id="JAESVG020000006">
    <property type="protein sequence ID" value="KAG8626987.1"/>
    <property type="molecule type" value="Genomic_DNA"/>
</dbReference>
<evidence type="ECO:0000256" key="3">
    <source>
        <dbReference type="ARBA" id="ARBA00022552"/>
    </source>
</evidence>
<evidence type="ECO:0000256" key="4">
    <source>
        <dbReference type="ARBA" id="ARBA00023242"/>
    </source>
</evidence>
<dbReference type="PANTHER" id="PTHR13026">
    <property type="entry name" value="NNP-1 PROTEIN NOVEL NUCLEAR PROTEIN 1 NOP52"/>
    <property type="match status" value="1"/>
</dbReference>
<name>A0A8K0PFX2_9PEZI</name>
<sequence length="277" mass="31120">MAQPDSLSLPEGPLLRALASSSLSRRRAAMASLSTFLSKKQNFTQLDFLKLWKGLFYCLYMTPKMLHQQRLSIEISGLTYTLRETPTMSQEEQETEPKFLSFVRAFWTTIAREWEGIDKARLDKFLFLVRRMVFVGFEGCKIPSSPEKGPEGYEWSPSLLRSYLDILKEGPLDAANIKLPVGLQLHVLDVLVDEMERADPGRQLDTQEVVGMLDGLKRESQTKTVRKKAGEVLQEGGLGDWAGAGRDTNGDGGDEQDGEEVEGEDEDEEDGFEGFDD</sequence>
<dbReference type="Proteomes" id="UP000809789">
    <property type="component" value="Unassembled WGS sequence"/>
</dbReference>
<feature type="compositionally biased region" description="Acidic residues" evidence="5">
    <location>
        <begin position="252"/>
        <end position="277"/>
    </location>
</feature>
<dbReference type="GO" id="GO:0030688">
    <property type="term" value="C:preribosome, small subunit precursor"/>
    <property type="evidence" value="ECO:0007669"/>
    <property type="project" value="InterPro"/>
</dbReference>
<evidence type="ECO:0000256" key="2">
    <source>
        <dbReference type="ARBA" id="ARBA00006374"/>
    </source>
</evidence>
<dbReference type="PANTHER" id="PTHR13026:SF0">
    <property type="entry name" value="RIBOSOMAL RNA PROCESSING 1B"/>
    <property type="match status" value="1"/>
</dbReference>
<comment type="similarity">
    <text evidence="2">Belongs to the RRP1 family.</text>
</comment>
<keyword evidence="7" id="KW-1185">Reference proteome</keyword>
<protein>
    <submittedName>
        <fullName evidence="6">Uncharacterized protein</fullName>
    </submittedName>
</protein>
<proteinExistence type="inferred from homology"/>
<reference evidence="6" key="1">
    <citation type="submission" date="2021-07" db="EMBL/GenBank/DDBJ databases">
        <title>Elsinoe batatas strain:CRI-CJ2 Genome sequencing and assembly.</title>
        <authorList>
            <person name="Huang L."/>
        </authorList>
    </citation>
    <scope>NUCLEOTIDE SEQUENCE</scope>
    <source>
        <strain evidence="6">CRI-CJ2</strain>
    </source>
</reference>
<comment type="caution">
    <text evidence="6">The sequence shown here is derived from an EMBL/GenBank/DDBJ whole genome shotgun (WGS) entry which is preliminary data.</text>
</comment>
<feature type="region of interest" description="Disordered" evidence="5">
    <location>
        <begin position="224"/>
        <end position="277"/>
    </location>
</feature>
<dbReference type="InterPro" id="IPR010301">
    <property type="entry name" value="RRP1"/>
</dbReference>
<organism evidence="6 7">
    <name type="scientific">Elsinoe batatas</name>
    <dbReference type="NCBI Taxonomy" id="2601811"/>
    <lineage>
        <taxon>Eukaryota</taxon>
        <taxon>Fungi</taxon>
        <taxon>Dikarya</taxon>
        <taxon>Ascomycota</taxon>
        <taxon>Pezizomycotina</taxon>
        <taxon>Dothideomycetes</taxon>
        <taxon>Dothideomycetidae</taxon>
        <taxon>Myriangiales</taxon>
        <taxon>Elsinoaceae</taxon>
        <taxon>Elsinoe</taxon>
    </lineage>
</organism>
<evidence type="ECO:0000256" key="1">
    <source>
        <dbReference type="ARBA" id="ARBA00004123"/>
    </source>
</evidence>
<dbReference type="AlphaFoldDB" id="A0A8K0PFX2"/>
<dbReference type="Pfam" id="PF05997">
    <property type="entry name" value="Nop52"/>
    <property type="match status" value="1"/>
</dbReference>
<evidence type="ECO:0000256" key="5">
    <source>
        <dbReference type="SAM" id="MobiDB-lite"/>
    </source>
</evidence>
<keyword evidence="3" id="KW-0698">rRNA processing</keyword>
<evidence type="ECO:0000313" key="6">
    <source>
        <dbReference type="EMBL" id="KAG8626987.1"/>
    </source>
</evidence>
<keyword evidence="4" id="KW-0539">Nucleus</keyword>
<comment type="subcellular location">
    <subcellularLocation>
        <location evidence="1">Nucleus</location>
    </subcellularLocation>
</comment>